<dbReference type="GO" id="GO:0098797">
    <property type="term" value="C:plasma membrane protein complex"/>
    <property type="evidence" value="ECO:0007669"/>
    <property type="project" value="TreeGrafter"/>
</dbReference>
<evidence type="ECO:0000256" key="4">
    <source>
        <dbReference type="ARBA" id="ARBA00022692"/>
    </source>
</evidence>
<dbReference type="InterPro" id="IPR051447">
    <property type="entry name" value="Lipoprotein-release_system"/>
</dbReference>
<accession>S0G3B6</accession>
<evidence type="ECO:0000256" key="7">
    <source>
        <dbReference type="SAM" id="Phobius"/>
    </source>
</evidence>
<dbReference type="Pfam" id="PF02687">
    <property type="entry name" value="FtsX"/>
    <property type="match status" value="1"/>
</dbReference>
<evidence type="ECO:0000313" key="10">
    <source>
        <dbReference type="Proteomes" id="UP000014216"/>
    </source>
</evidence>
<dbReference type="InterPro" id="IPR003838">
    <property type="entry name" value="ABC3_permease_C"/>
</dbReference>
<evidence type="ECO:0000256" key="3">
    <source>
        <dbReference type="ARBA" id="ARBA00022475"/>
    </source>
</evidence>
<dbReference type="RefSeq" id="WP_006964119.1">
    <property type="nucleotide sequence ID" value="NZ_APJX01000001.1"/>
</dbReference>
<dbReference type="GO" id="GO:0044874">
    <property type="term" value="P:lipoprotein localization to outer membrane"/>
    <property type="evidence" value="ECO:0007669"/>
    <property type="project" value="TreeGrafter"/>
</dbReference>
<dbReference type="OrthoDB" id="9809768at2"/>
<sequence length="402" mass="42341">MTPAFWIRTAAAFIFRSGRSTAALGATISMAVAALVFISAVATGINDCMIQNATGLYSGQISGTALPAALVPEDLELPGVLTILRRYLIPGMISSPEGHAGPAGQTAAAASSTDLSLTLVALDPEPEKKACAFWKKIIAGTYPAPETDDILISRQTAMALGVQPGNPLLFQSGSLEKQFRVAGIFATGIPAMDQGLAFCPKAAMPVLPETWSTAVFLMPGVSETRIRSAWAEKGIDPSRFQTWQETMPDLTQLIDLNRISMGFVNVLVLGVVAFATAAAFAISIISRLREYGIMKTMGITPGETALLIFSQVILLNLLAAAAGILLGAAMAAFAAGTGIDLSGFTSHNQYFVVSGVIVPRLTFFSLLLPPGLALVFCLAAAAWPLLIVVRQQPARILRSIYP</sequence>
<dbReference type="PANTHER" id="PTHR30489">
    <property type="entry name" value="LIPOPROTEIN-RELEASING SYSTEM TRANSMEMBRANE PROTEIN LOLE"/>
    <property type="match status" value="1"/>
</dbReference>
<evidence type="ECO:0000256" key="6">
    <source>
        <dbReference type="ARBA" id="ARBA00023136"/>
    </source>
</evidence>
<dbReference type="PANTHER" id="PTHR30489:SF0">
    <property type="entry name" value="LIPOPROTEIN-RELEASING SYSTEM TRANSMEMBRANE PROTEIN LOLE"/>
    <property type="match status" value="1"/>
</dbReference>
<feature type="domain" description="ABC3 transporter permease C-terminal" evidence="8">
    <location>
        <begin position="263"/>
        <end position="393"/>
    </location>
</feature>
<dbReference type="EMBL" id="APJX01000001">
    <property type="protein sequence ID" value="EMS81395.1"/>
    <property type="molecule type" value="Genomic_DNA"/>
</dbReference>
<evidence type="ECO:0000259" key="8">
    <source>
        <dbReference type="Pfam" id="PF02687"/>
    </source>
</evidence>
<evidence type="ECO:0000256" key="2">
    <source>
        <dbReference type="ARBA" id="ARBA00005236"/>
    </source>
</evidence>
<dbReference type="Proteomes" id="UP000014216">
    <property type="component" value="Unassembled WGS sequence"/>
</dbReference>
<name>S0G3B6_9BACT</name>
<feature type="transmembrane region" description="Helical" evidence="7">
    <location>
        <begin position="367"/>
        <end position="389"/>
    </location>
</feature>
<evidence type="ECO:0000256" key="5">
    <source>
        <dbReference type="ARBA" id="ARBA00022989"/>
    </source>
</evidence>
<evidence type="ECO:0000313" key="9">
    <source>
        <dbReference type="EMBL" id="EMS81395.1"/>
    </source>
</evidence>
<proteinExistence type="inferred from homology"/>
<keyword evidence="3" id="KW-1003">Cell membrane</keyword>
<protein>
    <submittedName>
        <fullName evidence="9">Putative ABC transporter permease</fullName>
    </submittedName>
</protein>
<comment type="similarity">
    <text evidence="2">Belongs to the ABC-4 integral membrane protein family. LolC/E subfamily.</text>
</comment>
<feature type="transmembrane region" description="Helical" evidence="7">
    <location>
        <begin position="262"/>
        <end position="285"/>
    </location>
</feature>
<keyword evidence="4 7" id="KW-0812">Transmembrane</keyword>
<keyword evidence="5 7" id="KW-1133">Transmembrane helix</keyword>
<dbReference type="AlphaFoldDB" id="S0G3B6"/>
<comment type="subcellular location">
    <subcellularLocation>
        <location evidence="1">Cell membrane</location>
        <topology evidence="1">Multi-pass membrane protein</topology>
    </subcellularLocation>
</comment>
<keyword evidence="6 7" id="KW-0472">Membrane</keyword>
<keyword evidence="10" id="KW-1185">Reference proteome</keyword>
<gene>
    <name evidence="9" type="ORF">Dpo_1c05360</name>
</gene>
<organism evidence="9 10">
    <name type="scientific">Desulfotignum phosphitoxidans DSM 13687</name>
    <dbReference type="NCBI Taxonomy" id="1286635"/>
    <lineage>
        <taxon>Bacteria</taxon>
        <taxon>Pseudomonadati</taxon>
        <taxon>Thermodesulfobacteriota</taxon>
        <taxon>Desulfobacteria</taxon>
        <taxon>Desulfobacterales</taxon>
        <taxon>Desulfobacteraceae</taxon>
        <taxon>Desulfotignum</taxon>
    </lineage>
</organism>
<comment type="caution">
    <text evidence="9">The sequence shown here is derived from an EMBL/GenBank/DDBJ whole genome shotgun (WGS) entry which is preliminary data.</text>
</comment>
<reference evidence="9 10" key="1">
    <citation type="journal article" date="2013" name="Genome Announc.">
        <title>Draft Genome Sequence of Desulfotignum phosphitoxidans DSM 13687 Strain FiPS-3.</title>
        <authorList>
            <person name="Poehlein A."/>
            <person name="Daniel R."/>
            <person name="Simeonova D.D."/>
        </authorList>
    </citation>
    <scope>NUCLEOTIDE SEQUENCE [LARGE SCALE GENOMIC DNA]</scope>
    <source>
        <strain evidence="9 10">DSM 13687</strain>
    </source>
</reference>
<feature type="transmembrane region" description="Helical" evidence="7">
    <location>
        <begin position="306"/>
        <end position="335"/>
    </location>
</feature>
<feature type="transmembrane region" description="Helical" evidence="7">
    <location>
        <begin position="21"/>
        <end position="42"/>
    </location>
</feature>
<evidence type="ECO:0000256" key="1">
    <source>
        <dbReference type="ARBA" id="ARBA00004651"/>
    </source>
</evidence>